<dbReference type="InterPro" id="IPR012902">
    <property type="entry name" value="N_methyl_site"/>
</dbReference>
<name>A0A9X3EDM9_9GAMM</name>
<sequence>MKRQSGIGLVEIMVTVVIVSVSILATIRLQAGSLQDNHQAWLRSCADMMANDMFERLLANSNAALAGSYEHAEGGSIPSASNTSMAQVDLRQWLNLLASQLPGGDGSVTCTSAGMCTVSVYWTDPSIEDDTNSDGAVDEDDQQTSIRLVSAL</sequence>
<organism evidence="2 3">
    <name type="scientific">Parathalassolituus penaei</name>
    <dbReference type="NCBI Taxonomy" id="2997323"/>
    <lineage>
        <taxon>Bacteria</taxon>
        <taxon>Pseudomonadati</taxon>
        <taxon>Pseudomonadota</taxon>
        <taxon>Gammaproteobacteria</taxon>
        <taxon>Oceanospirillales</taxon>
        <taxon>Oceanospirillaceae</taxon>
        <taxon>Parathalassolituus</taxon>
    </lineage>
</organism>
<dbReference type="NCBIfam" id="TIGR02523">
    <property type="entry name" value="type_IV_pilV"/>
    <property type="match status" value="1"/>
</dbReference>
<keyword evidence="1" id="KW-0812">Transmembrane</keyword>
<reference evidence="2" key="1">
    <citation type="submission" date="2022-11" db="EMBL/GenBank/DDBJ databases">
        <title>Parathalassolutuus dongxingensis gen. nov., sp. nov., a novel member of family Oceanospirillaceae isolated from a coastal shrimp pond in Guangxi, China.</title>
        <authorList>
            <person name="Chen H."/>
        </authorList>
    </citation>
    <scope>NUCLEOTIDE SEQUENCE</scope>
    <source>
        <strain evidence="2">G-43</strain>
    </source>
</reference>
<dbReference type="EMBL" id="JAPNOA010000019">
    <property type="protein sequence ID" value="MCY0964780.1"/>
    <property type="molecule type" value="Genomic_DNA"/>
</dbReference>
<keyword evidence="3" id="KW-1185">Reference proteome</keyword>
<comment type="caution">
    <text evidence="2">The sequence shown here is derived from an EMBL/GenBank/DDBJ whole genome shotgun (WGS) entry which is preliminary data.</text>
</comment>
<dbReference type="AlphaFoldDB" id="A0A9X3EDM9"/>
<dbReference type="Pfam" id="PF07963">
    <property type="entry name" value="N_methyl"/>
    <property type="match status" value="1"/>
</dbReference>
<dbReference type="RefSeq" id="WP_283172997.1">
    <property type="nucleotide sequence ID" value="NZ_JAPNOA010000019.1"/>
</dbReference>
<evidence type="ECO:0000313" key="3">
    <source>
        <dbReference type="Proteomes" id="UP001150830"/>
    </source>
</evidence>
<evidence type="ECO:0000313" key="2">
    <source>
        <dbReference type="EMBL" id="MCY0964780.1"/>
    </source>
</evidence>
<dbReference type="InterPro" id="IPR013362">
    <property type="entry name" value="Pilus_4_PilV"/>
</dbReference>
<evidence type="ECO:0000256" key="1">
    <source>
        <dbReference type="SAM" id="Phobius"/>
    </source>
</evidence>
<keyword evidence="1" id="KW-1133">Transmembrane helix</keyword>
<feature type="transmembrane region" description="Helical" evidence="1">
    <location>
        <begin position="7"/>
        <end position="27"/>
    </location>
</feature>
<protein>
    <submittedName>
        <fullName evidence="2">Type IV pilus modification protein PilV</fullName>
    </submittedName>
</protein>
<keyword evidence="1" id="KW-0472">Membrane</keyword>
<gene>
    <name evidence="2" type="primary">pilV</name>
    <name evidence="2" type="ORF">OUO13_06245</name>
</gene>
<proteinExistence type="predicted"/>
<accession>A0A9X3EDM9</accession>
<dbReference type="Proteomes" id="UP001150830">
    <property type="component" value="Unassembled WGS sequence"/>
</dbReference>